<evidence type="ECO:0000259" key="8">
    <source>
        <dbReference type="SMART" id="SM00997"/>
    </source>
</evidence>
<evidence type="ECO:0000313" key="9">
    <source>
        <dbReference type="EMBL" id="MBB6063153.1"/>
    </source>
</evidence>
<dbReference type="NCBIfam" id="NF004005">
    <property type="entry name" value="PRK05476.2-3"/>
    <property type="match status" value="1"/>
</dbReference>
<dbReference type="GO" id="GO:0004013">
    <property type="term" value="F:adenosylhomocysteinase activity"/>
    <property type="evidence" value="ECO:0007669"/>
    <property type="project" value="UniProtKB-UniRule"/>
</dbReference>
<dbReference type="CDD" id="cd00401">
    <property type="entry name" value="SAHH"/>
    <property type="match status" value="1"/>
</dbReference>
<dbReference type="UniPathway" id="UPA00314">
    <property type="reaction ID" value="UER00076"/>
</dbReference>
<reference evidence="9 10" key="1">
    <citation type="submission" date="2020-08" db="EMBL/GenBank/DDBJ databases">
        <title>Genomic Encyclopedia of Type Strains, Phase IV (KMG-IV): sequencing the most valuable type-strain genomes for metagenomic binning, comparative biology and taxonomic classification.</title>
        <authorList>
            <person name="Goeker M."/>
        </authorList>
    </citation>
    <scope>NUCLEOTIDE SEQUENCE [LARGE SCALE GENOMIC DNA]</scope>
    <source>
        <strain evidence="9 10">DSM 13481</strain>
    </source>
</reference>
<evidence type="ECO:0000256" key="1">
    <source>
        <dbReference type="ARBA" id="ARBA00007122"/>
    </source>
</evidence>
<dbReference type="PIRSF" id="PIRSF001109">
    <property type="entry name" value="Ad_hcy_hydrolase"/>
    <property type="match status" value="1"/>
</dbReference>
<evidence type="ECO:0000313" key="10">
    <source>
        <dbReference type="Proteomes" id="UP000555828"/>
    </source>
</evidence>
<dbReference type="Pfam" id="PF05221">
    <property type="entry name" value="AdoHcyase"/>
    <property type="match status" value="2"/>
</dbReference>
<dbReference type="GO" id="GO:0005829">
    <property type="term" value="C:cytosol"/>
    <property type="evidence" value="ECO:0007669"/>
    <property type="project" value="TreeGrafter"/>
</dbReference>
<gene>
    <name evidence="9" type="ORF">HNP65_001617</name>
</gene>
<proteinExistence type="inferred from homology"/>
<evidence type="ECO:0000256" key="2">
    <source>
        <dbReference type="ARBA" id="ARBA00022563"/>
    </source>
</evidence>
<dbReference type="PROSITE" id="PS00738">
    <property type="entry name" value="ADOHCYASE_1"/>
    <property type="match status" value="1"/>
</dbReference>
<dbReference type="InterPro" id="IPR036291">
    <property type="entry name" value="NAD(P)-bd_dom_sf"/>
</dbReference>
<protein>
    <recommendedName>
        <fullName evidence="4 6">Adenosylhomocysteinase</fullName>
        <ecNumber evidence="4 6">3.13.2.1</ecNumber>
    </recommendedName>
</protein>
<dbReference type="SMART" id="SM00996">
    <property type="entry name" value="AdoHcyase"/>
    <property type="match status" value="1"/>
</dbReference>
<dbReference type="Gene3D" id="3.40.50.1480">
    <property type="entry name" value="Adenosylhomocysteinase-like"/>
    <property type="match status" value="1"/>
</dbReference>
<feature type="binding site" evidence="5">
    <location>
        <begin position="138"/>
        <end position="140"/>
    </location>
    <ligand>
        <name>NAD(+)</name>
        <dbReference type="ChEBI" id="CHEBI:57540"/>
    </ligand>
</feature>
<keyword evidence="3 5" id="KW-0520">NAD</keyword>
<feature type="binding site" evidence="5">
    <location>
        <begin position="203"/>
        <end position="208"/>
    </location>
    <ligand>
        <name>NAD(+)</name>
        <dbReference type="ChEBI" id="CHEBI:57540"/>
    </ligand>
</feature>
<evidence type="ECO:0000256" key="3">
    <source>
        <dbReference type="ARBA" id="ARBA00023027"/>
    </source>
</evidence>
<dbReference type="PANTHER" id="PTHR23420">
    <property type="entry name" value="ADENOSYLHOMOCYSTEINASE"/>
    <property type="match status" value="1"/>
</dbReference>
<dbReference type="InterPro" id="IPR020082">
    <property type="entry name" value="S-Ado-L-homoCys_hydrolase_CS"/>
</dbReference>
<dbReference type="AlphaFoldDB" id="A0A841GSV8"/>
<dbReference type="SUPFAM" id="SSF52283">
    <property type="entry name" value="Formate/glycerate dehydrogenase catalytic domain-like"/>
    <property type="match status" value="1"/>
</dbReference>
<dbReference type="Proteomes" id="UP000555828">
    <property type="component" value="Unassembled WGS sequence"/>
</dbReference>
<evidence type="ECO:0000256" key="5">
    <source>
        <dbReference type="PIRSR" id="PIRSR001109-2"/>
    </source>
</evidence>
<comment type="cofactor">
    <cofactor evidence="5 6">
        <name>NAD(+)</name>
        <dbReference type="ChEBI" id="CHEBI:57540"/>
    </cofactor>
    <text evidence="5 6">Binds 1 NAD(+) per subunit.</text>
</comment>
<feature type="domain" description="S-adenosyl-L-homocysteine hydrolase NAD binding" evidence="8">
    <location>
        <begin position="172"/>
        <end position="332"/>
    </location>
</feature>
<dbReference type="RefSeq" id="WP_184619758.1">
    <property type="nucleotide sequence ID" value="NZ_JACHEX010000005.1"/>
</dbReference>
<feature type="binding site" evidence="5">
    <location>
        <position position="333"/>
    </location>
    <ligand>
        <name>NAD(+)</name>
        <dbReference type="ChEBI" id="CHEBI:57540"/>
    </ligand>
</feature>
<dbReference type="PANTHER" id="PTHR23420:SF0">
    <property type="entry name" value="ADENOSYLHOMOCYSTEINASE"/>
    <property type="match status" value="1"/>
</dbReference>
<evidence type="ECO:0000256" key="4">
    <source>
        <dbReference type="NCBIfam" id="TIGR00936"/>
    </source>
</evidence>
<dbReference type="GO" id="GO:0033353">
    <property type="term" value="P:S-adenosylmethionine cycle"/>
    <property type="evidence" value="ECO:0007669"/>
    <property type="project" value="TreeGrafter"/>
</dbReference>
<comment type="catalytic activity">
    <reaction evidence="6">
        <text>S-adenosyl-L-homocysteine + H2O = L-homocysteine + adenosine</text>
        <dbReference type="Rhea" id="RHEA:21708"/>
        <dbReference type="ChEBI" id="CHEBI:15377"/>
        <dbReference type="ChEBI" id="CHEBI:16335"/>
        <dbReference type="ChEBI" id="CHEBI:57856"/>
        <dbReference type="ChEBI" id="CHEBI:58199"/>
        <dbReference type="EC" id="3.13.2.1"/>
    </reaction>
</comment>
<dbReference type="SUPFAM" id="SSF51735">
    <property type="entry name" value="NAD(P)-binding Rossmann-fold domains"/>
    <property type="match status" value="1"/>
</dbReference>
<dbReference type="InterPro" id="IPR000043">
    <property type="entry name" value="Adenosylhomocysteinase-like"/>
</dbReference>
<comment type="pathway">
    <text evidence="6">Amino-acid biosynthesis; L-homocysteine biosynthesis; L-homocysteine from S-adenosyl-L-homocysteine: step 1/1.</text>
</comment>
<evidence type="ECO:0000256" key="7">
    <source>
        <dbReference type="RuleBase" id="RU004166"/>
    </source>
</evidence>
<feature type="binding site" evidence="5">
    <location>
        <position position="326"/>
    </location>
    <ligand>
        <name>NAD(+)</name>
        <dbReference type="ChEBI" id="CHEBI:57540"/>
    </ligand>
</feature>
<dbReference type="InterPro" id="IPR015878">
    <property type="entry name" value="Ado_hCys_hydrolase_NAD-bd"/>
</dbReference>
<dbReference type="Gene3D" id="3.40.50.720">
    <property type="entry name" value="NAD(P)-binding Rossmann-like Domain"/>
    <property type="match status" value="1"/>
</dbReference>
<dbReference type="SMART" id="SM00997">
    <property type="entry name" value="AdoHcyase_NAD"/>
    <property type="match status" value="1"/>
</dbReference>
<dbReference type="EMBL" id="JACHEX010000005">
    <property type="protein sequence ID" value="MBB6063153.1"/>
    <property type="molecule type" value="Genomic_DNA"/>
</dbReference>
<sequence length="400" mass="44538">MESGRKKIEWVSNFMPLLNYLKKEYKGVFNGTKIGMAIHLEAKTAYLAITLKELGADVFVTGCNPLSTQDDVAAALSEYGITVHAKRTHDEKIYFNNLNKVLDHEPELILDDGADLSVILHTERTELLKNVKGISEETTTGVRRLLNLQEKGLLKVPVIAVNNAKMKHFFDNRYGTGQSTWDSIMRNTNTLIAGKNVVIAGYGWCGRGIAMRAKGLGANVIVTEVDPIKAIEALMDGFNVMKMSEAAKIADIVVTSTGVKDVVKYEDILNMKNGVILANAGHFNVEIPIEKIEKNAEKTFEARENVKGYIINGKKIFVIGEGRLVNLAAGDGHPIEIMDLSFALQTLSLIYIHKNYKNLENKVYQYPEELDEKVATLKLKSLGIEIDKLSEEQKEYLKGY</sequence>
<name>A0A841GSV8_9BACT</name>
<dbReference type="GO" id="GO:0006730">
    <property type="term" value="P:one-carbon metabolic process"/>
    <property type="evidence" value="ECO:0007669"/>
    <property type="project" value="UniProtKB-UniRule"/>
</dbReference>
<comment type="similarity">
    <text evidence="1 7">Belongs to the adenosylhomocysteinase family.</text>
</comment>
<dbReference type="PROSITE" id="PS00739">
    <property type="entry name" value="ADOHCYASE_2"/>
    <property type="match status" value="1"/>
</dbReference>
<dbReference type="Pfam" id="PF00670">
    <property type="entry name" value="AdoHcyase_NAD"/>
    <property type="match status" value="1"/>
</dbReference>
<organism evidence="9 10">
    <name type="scientific">Thermosipho japonicus</name>
    <dbReference type="NCBI Taxonomy" id="90323"/>
    <lineage>
        <taxon>Bacteria</taxon>
        <taxon>Thermotogati</taxon>
        <taxon>Thermotogota</taxon>
        <taxon>Thermotogae</taxon>
        <taxon>Thermotogales</taxon>
        <taxon>Fervidobacteriaceae</taxon>
        <taxon>Thermosipho</taxon>
    </lineage>
</organism>
<keyword evidence="10" id="KW-1185">Reference proteome</keyword>
<dbReference type="InterPro" id="IPR042172">
    <property type="entry name" value="Adenosylhomocyst_ase-like_sf"/>
</dbReference>
<comment type="caution">
    <text evidence="9">The sequence shown here is derived from an EMBL/GenBank/DDBJ whole genome shotgun (WGS) entry which is preliminary data.</text>
</comment>
<keyword evidence="6 9" id="KW-0378">Hydrolase</keyword>
<accession>A0A841GSV8</accession>
<keyword evidence="2 6" id="KW-0554">One-carbon metabolism</keyword>
<dbReference type="EC" id="3.13.2.1" evidence="4 6"/>
<feature type="binding site" evidence="5">
    <location>
        <begin position="280"/>
        <end position="282"/>
    </location>
    <ligand>
        <name>NAD(+)</name>
        <dbReference type="ChEBI" id="CHEBI:57540"/>
    </ligand>
</feature>
<evidence type="ECO:0000256" key="6">
    <source>
        <dbReference type="RuleBase" id="RU000548"/>
    </source>
</evidence>
<feature type="binding site" evidence="5">
    <location>
        <position position="224"/>
    </location>
    <ligand>
        <name>NAD(+)</name>
        <dbReference type="ChEBI" id="CHEBI:57540"/>
    </ligand>
</feature>
<dbReference type="NCBIfam" id="TIGR00936">
    <property type="entry name" value="ahcY"/>
    <property type="match status" value="1"/>
</dbReference>